<evidence type="ECO:0000313" key="3">
    <source>
        <dbReference type="Proteomes" id="UP000430564"/>
    </source>
</evidence>
<feature type="transmembrane region" description="Helical" evidence="1">
    <location>
        <begin position="78"/>
        <end position="96"/>
    </location>
</feature>
<organism evidence="2 3">
    <name type="scientific">Sutterella seckii</name>
    <dbReference type="NCBI Taxonomy" id="1944635"/>
    <lineage>
        <taxon>Bacteria</taxon>
        <taxon>Pseudomonadati</taxon>
        <taxon>Pseudomonadota</taxon>
        <taxon>Betaproteobacteria</taxon>
        <taxon>Burkholderiales</taxon>
        <taxon>Sutterellaceae</taxon>
        <taxon>Sutterella</taxon>
    </lineage>
</organism>
<gene>
    <name evidence="2" type="ORF">GBM95_02120</name>
</gene>
<protein>
    <submittedName>
        <fullName evidence="2">Uncharacterized protein</fullName>
    </submittedName>
</protein>
<evidence type="ECO:0000313" key="2">
    <source>
        <dbReference type="EMBL" id="KAB7662701.1"/>
    </source>
</evidence>
<proteinExistence type="predicted"/>
<dbReference type="Proteomes" id="UP000430564">
    <property type="component" value="Unassembled WGS sequence"/>
</dbReference>
<feature type="transmembrane region" description="Helical" evidence="1">
    <location>
        <begin position="49"/>
        <end position="66"/>
    </location>
</feature>
<sequence>MSQCPQLYNPKLVCAAALLFTPIFGAALQAKNWMALGEPDNARASRMWIRSSLWLIVMYLVVQTLFRNEPVMDWLGPYFLVVLWGAWMLTSGWQQLVVVSRTIGKNYDSLPMGRAIILGAAGWLAYGLITVTITLGLVLTGIEPLSALTETPKEEQNGVIIRVPKEGEAPIVEPLPKEKEASGTAAQH</sequence>
<keyword evidence="1" id="KW-1133">Transmembrane helix</keyword>
<dbReference type="EMBL" id="WEHX01000005">
    <property type="protein sequence ID" value="KAB7662701.1"/>
    <property type="molecule type" value="Genomic_DNA"/>
</dbReference>
<reference evidence="2 3" key="1">
    <citation type="submission" date="2019-10" db="EMBL/GenBank/DDBJ databases">
        <title>Genome diversity of Sutterella seckii.</title>
        <authorList>
            <person name="Chaplin A.V."/>
            <person name="Sokolova S.R."/>
            <person name="Mosin K.A."/>
            <person name="Ivanova E.L."/>
            <person name="Kochetkova T.O."/>
            <person name="Goltsov A.Y."/>
            <person name="Trofimov D.Y."/>
            <person name="Efimov B.A."/>
        </authorList>
    </citation>
    <scope>NUCLEOTIDE SEQUENCE [LARGE SCALE GENOMIC DNA]</scope>
    <source>
        <strain evidence="2 3">ASD393</strain>
    </source>
</reference>
<keyword evidence="1" id="KW-0472">Membrane</keyword>
<feature type="transmembrane region" description="Helical" evidence="1">
    <location>
        <begin position="116"/>
        <end position="139"/>
    </location>
</feature>
<dbReference type="OrthoDB" id="8592519at2"/>
<dbReference type="AlphaFoldDB" id="A0A6I1ETI8"/>
<accession>A0A6I1ETI8</accession>
<dbReference type="RefSeq" id="WP_152157567.1">
    <property type="nucleotide sequence ID" value="NZ_WEHX01000005.1"/>
</dbReference>
<keyword evidence="1" id="KW-0812">Transmembrane</keyword>
<evidence type="ECO:0000256" key="1">
    <source>
        <dbReference type="SAM" id="Phobius"/>
    </source>
</evidence>
<comment type="caution">
    <text evidence="2">The sequence shown here is derived from an EMBL/GenBank/DDBJ whole genome shotgun (WGS) entry which is preliminary data.</text>
</comment>
<name>A0A6I1ETI8_9BURK</name>